<dbReference type="EMBL" id="MU003815">
    <property type="protein sequence ID" value="KAF2719105.1"/>
    <property type="molecule type" value="Genomic_DNA"/>
</dbReference>
<keyword evidence="1" id="KW-0175">Coiled coil</keyword>
<accession>A0A9P4Q3Y1</accession>
<proteinExistence type="predicted"/>
<evidence type="ECO:0000313" key="3">
    <source>
        <dbReference type="EMBL" id="KAF2719105.1"/>
    </source>
</evidence>
<reference evidence="3" key="1">
    <citation type="journal article" date="2020" name="Stud. Mycol.">
        <title>101 Dothideomycetes genomes: a test case for predicting lifestyles and emergence of pathogens.</title>
        <authorList>
            <person name="Haridas S."/>
            <person name="Albert R."/>
            <person name="Binder M."/>
            <person name="Bloem J."/>
            <person name="Labutti K."/>
            <person name="Salamov A."/>
            <person name="Andreopoulos B."/>
            <person name="Baker S."/>
            <person name="Barry K."/>
            <person name="Bills G."/>
            <person name="Bluhm B."/>
            <person name="Cannon C."/>
            <person name="Castanera R."/>
            <person name="Culley D."/>
            <person name="Daum C."/>
            <person name="Ezra D."/>
            <person name="Gonzalez J."/>
            <person name="Henrissat B."/>
            <person name="Kuo A."/>
            <person name="Liang C."/>
            <person name="Lipzen A."/>
            <person name="Lutzoni F."/>
            <person name="Magnuson J."/>
            <person name="Mondo S."/>
            <person name="Nolan M."/>
            <person name="Ohm R."/>
            <person name="Pangilinan J."/>
            <person name="Park H.-J."/>
            <person name="Ramirez L."/>
            <person name="Alfaro M."/>
            <person name="Sun H."/>
            <person name="Tritt A."/>
            <person name="Yoshinaga Y."/>
            <person name="Zwiers L.-H."/>
            <person name="Turgeon B."/>
            <person name="Goodwin S."/>
            <person name="Spatafora J."/>
            <person name="Crous P."/>
            <person name="Grigoriev I."/>
        </authorList>
    </citation>
    <scope>NUCLEOTIDE SEQUENCE</scope>
    <source>
        <strain evidence="3">CBS 116435</strain>
    </source>
</reference>
<protein>
    <submittedName>
        <fullName evidence="3">Uncharacterized protein</fullName>
    </submittedName>
</protein>
<sequence length="777" mass="88418">MEESQFHLELQRLNQRIHEMSLRQAQRSPLQQHLHQQRQLLPIRDSLEPDLKGYTGSYPLLPMTQPELPDSSNNGSDLFEAQLKGIKAHINGILGSLQPPQYQPRDEVVAPPHMAVSQASEGSEQDLWSMVSRVSFTVAELRQRQDDLEDRVKAIGSPTVFTPATCSISGEVEQQDEVQEMDASPGFASQESQDSEHVSFEEEFDQTGEVQRRYSSSYPYAVRRLLQDNYNSQGIWEQQKRPLSGHWLDGPGGHPYGLSQTPHLKLQLQRFLQVLEPEIGMCMRAEKELSPIMLMSYLRKSRDYLIYCSRELEHSSVVMESSHQHFRTGSAKAKGLVLEYSGIESTFTKQAQDHINQTARGHSDAELHNAEAHYLECLLNDLEAELHRRDSMLYERDETLRENTNVIGDWKQTEKSKRADLRKEFWNYRHNATAQLEEKDRTIESLKRQLRDRERKDEGVGLGIVPNVLLHHGNDGGRSTDLDPHRQVKEAVTPTCPSPSDSCGINTRYRTMLSDPFWQPQSTAFPHEVRQQEHSYLSGSKLSQPDKCEAPSWHKQQSRRVSTLEDGWGAKPSIRWTYDTNTSAHAPSQAKSWSVNQMAGAGSEDQTCQNADKSTWRGMRCPEAGFRQPPHASSSNTTCEYVIGAVDKVQYTQQPGTRKLYNQKIFNALRADSLREPAVDQFSQSYCPIPDTSKPPLPAPTAATQPDKCWPRFKSPAPSHITIVRDTDAYPQTPTAYQSQTNKPISTWDNPISAINFPEHRHTELWGQLRPLRPRPT</sequence>
<organism evidence="3 4">
    <name type="scientific">Polychaeton citri CBS 116435</name>
    <dbReference type="NCBI Taxonomy" id="1314669"/>
    <lineage>
        <taxon>Eukaryota</taxon>
        <taxon>Fungi</taxon>
        <taxon>Dikarya</taxon>
        <taxon>Ascomycota</taxon>
        <taxon>Pezizomycotina</taxon>
        <taxon>Dothideomycetes</taxon>
        <taxon>Dothideomycetidae</taxon>
        <taxon>Capnodiales</taxon>
        <taxon>Capnodiaceae</taxon>
        <taxon>Polychaeton</taxon>
    </lineage>
</organism>
<evidence type="ECO:0000256" key="2">
    <source>
        <dbReference type="SAM" id="MobiDB-lite"/>
    </source>
</evidence>
<evidence type="ECO:0000313" key="4">
    <source>
        <dbReference type="Proteomes" id="UP000799441"/>
    </source>
</evidence>
<name>A0A9P4Q3Y1_9PEZI</name>
<evidence type="ECO:0000256" key="1">
    <source>
        <dbReference type="SAM" id="Coils"/>
    </source>
</evidence>
<dbReference type="AlphaFoldDB" id="A0A9P4Q3Y1"/>
<gene>
    <name evidence="3" type="ORF">K431DRAFT_286989</name>
</gene>
<dbReference type="Proteomes" id="UP000799441">
    <property type="component" value="Unassembled WGS sequence"/>
</dbReference>
<comment type="caution">
    <text evidence="3">The sequence shown here is derived from an EMBL/GenBank/DDBJ whole genome shotgun (WGS) entry which is preliminary data.</text>
</comment>
<keyword evidence="4" id="KW-1185">Reference proteome</keyword>
<feature type="coiled-coil region" evidence="1">
    <location>
        <begin position="429"/>
        <end position="456"/>
    </location>
</feature>
<feature type="region of interest" description="Disordered" evidence="2">
    <location>
        <begin position="539"/>
        <end position="565"/>
    </location>
</feature>